<keyword evidence="3" id="KW-0285">Flavoprotein</keyword>
<evidence type="ECO:0000256" key="3">
    <source>
        <dbReference type="ARBA" id="ARBA00022630"/>
    </source>
</evidence>
<proteinExistence type="inferred from homology"/>
<feature type="signal peptide" evidence="6">
    <location>
        <begin position="1"/>
        <end position="29"/>
    </location>
</feature>
<organism evidence="8 9">
    <name type="scientific">Streptomyces griseoviridis</name>
    <dbReference type="NCBI Taxonomy" id="45398"/>
    <lineage>
        <taxon>Bacteria</taxon>
        <taxon>Bacillati</taxon>
        <taxon>Actinomycetota</taxon>
        <taxon>Actinomycetes</taxon>
        <taxon>Kitasatosporales</taxon>
        <taxon>Streptomycetaceae</taxon>
        <taxon>Streptomyces</taxon>
    </lineage>
</organism>
<accession>A0A918LHX9</accession>
<dbReference type="Gene3D" id="3.30.465.10">
    <property type="match status" value="1"/>
</dbReference>
<reference evidence="8" key="1">
    <citation type="journal article" date="2014" name="Int. J. Syst. Evol. Microbiol.">
        <title>Complete genome sequence of Corynebacterium casei LMG S-19264T (=DSM 44701T), isolated from a smear-ripened cheese.</title>
        <authorList>
            <consortium name="US DOE Joint Genome Institute (JGI-PGF)"/>
            <person name="Walter F."/>
            <person name="Albersmeier A."/>
            <person name="Kalinowski J."/>
            <person name="Ruckert C."/>
        </authorList>
    </citation>
    <scope>NUCLEOTIDE SEQUENCE</scope>
    <source>
        <strain evidence="8">JCM 4234</strain>
    </source>
</reference>
<dbReference type="GO" id="GO:0016491">
    <property type="term" value="F:oxidoreductase activity"/>
    <property type="evidence" value="ECO:0007669"/>
    <property type="project" value="UniProtKB-KW"/>
</dbReference>
<comment type="cofactor">
    <cofactor evidence="1">
        <name>FAD</name>
        <dbReference type="ChEBI" id="CHEBI:57692"/>
    </cofactor>
</comment>
<dbReference type="PROSITE" id="PS00862">
    <property type="entry name" value="OX2_COVAL_FAD"/>
    <property type="match status" value="1"/>
</dbReference>
<gene>
    <name evidence="8" type="ORF">GCM10010238_44810</name>
</gene>
<keyword evidence="9" id="KW-1185">Reference proteome</keyword>
<evidence type="ECO:0000256" key="1">
    <source>
        <dbReference type="ARBA" id="ARBA00001974"/>
    </source>
</evidence>
<comment type="similarity">
    <text evidence="2">Belongs to the oxygen-dependent FAD-linked oxidoreductase family.</text>
</comment>
<comment type="caution">
    <text evidence="8">The sequence shown here is derived from an EMBL/GenBank/DDBJ whole genome shotgun (WGS) entry which is preliminary data.</text>
</comment>
<keyword evidence="4" id="KW-0274">FAD</keyword>
<evidence type="ECO:0000256" key="6">
    <source>
        <dbReference type="SAM" id="SignalP"/>
    </source>
</evidence>
<dbReference type="PROSITE" id="PS51387">
    <property type="entry name" value="FAD_PCMH"/>
    <property type="match status" value="1"/>
</dbReference>
<dbReference type="PANTHER" id="PTHR42973">
    <property type="entry name" value="BINDING OXIDOREDUCTASE, PUTATIVE (AFU_ORTHOLOGUE AFUA_1G17690)-RELATED"/>
    <property type="match status" value="1"/>
</dbReference>
<evidence type="ECO:0000313" key="8">
    <source>
        <dbReference type="EMBL" id="GGS50331.1"/>
    </source>
</evidence>
<evidence type="ECO:0000313" key="9">
    <source>
        <dbReference type="Proteomes" id="UP000653493"/>
    </source>
</evidence>
<protein>
    <recommendedName>
        <fullName evidence="7">FAD-binding PCMH-type domain-containing protein</fullName>
    </recommendedName>
</protein>
<dbReference type="InterPro" id="IPR006094">
    <property type="entry name" value="Oxid_FAD_bind_N"/>
</dbReference>
<feature type="chain" id="PRO_5039556831" description="FAD-binding PCMH-type domain-containing protein" evidence="6">
    <location>
        <begin position="30"/>
        <end position="511"/>
    </location>
</feature>
<dbReference type="EMBL" id="BMSL01000014">
    <property type="protein sequence ID" value="GGS50331.1"/>
    <property type="molecule type" value="Genomic_DNA"/>
</dbReference>
<dbReference type="AlphaFoldDB" id="A0A918LHX9"/>
<keyword evidence="5" id="KW-0560">Oxidoreductase</keyword>
<dbReference type="Pfam" id="PF08031">
    <property type="entry name" value="BBE"/>
    <property type="match status" value="1"/>
</dbReference>
<reference evidence="8" key="2">
    <citation type="submission" date="2020-09" db="EMBL/GenBank/DDBJ databases">
        <authorList>
            <person name="Sun Q."/>
            <person name="Ohkuma M."/>
        </authorList>
    </citation>
    <scope>NUCLEOTIDE SEQUENCE</scope>
    <source>
        <strain evidence="8">JCM 4234</strain>
    </source>
</reference>
<feature type="domain" description="FAD-binding PCMH-type" evidence="7">
    <location>
        <begin position="72"/>
        <end position="240"/>
    </location>
</feature>
<evidence type="ECO:0000256" key="4">
    <source>
        <dbReference type="ARBA" id="ARBA00022827"/>
    </source>
</evidence>
<name>A0A918LHX9_STRGD</name>
<dbReference type="InterPro" id="IPR012951">
    <property type="entry name" value="BBE"/>
</dbReference>
<dbReference type="InterPro" id="IPR036318">
    <property type="entry name" value="FAD-bd_PCMH-like_sf"/>
</dbReference>
<dbReference type="Proteomes" id="UP000653493">
    <property type="component" value="Unassembled WGS sequence"/>
</dbReference>
<dbReference type="PANTHER" id="PTHR42973:SF39">
    <property type="entry name" value="FAD-BINDING PCMH-TYPE DOMAIN-CONTAINING PROTEIN"/>
    <property type="match status" value="1"/>
</dbReference>
<evidence type="ECO:0000259" key="7">
    <source>
        <dbReference type="PROSITE" id="PS51387"/>
    </source>
</evidence>
<dbReference type="GO" id="GO:0071949">
    <property type="term" value="F:FAD binding"/>
    <property type="evidence" value="ECO:0007669"/>
    <property type="project" value="InterPro"/>
</dbReference>
<dbReference type="InterPro" id="IPR006311">
    <property type="entry name" value="TAT_signal"/>
</dbReference>
<evidence type="ECO:0000256" key="5">
    <source>
        <dbReference type="ARBA" id="ARBA00023002"/>
    </source>
</evidence>
<dbReference type="Gene3D" id="3.40.462.20">
    <property type="match status" value="1"/>
</dbReference>
<sequence>MPSRRTLLRVASGLAAAATTGAISSAAFAGAVSGTTAPNDWDALENALDGELVRPSDGNYQNAKTVYLGEFSAVNPAGVAYCRTVADVRTCLLFAQQHGVEVRTRSGGHNLAGWSTGEGLVIDLSAFDHVGVGSRSVHVGPAVKAIDALTALEPYDRQIVTGTCPTVCPGGFVSGGGVGHQTRKYGTASDRLVSAKVMLADGRLVTASATERPELFWALRGGGGGNFGIVLDFEVRPIEQPRGVFFHTEWPWDKAQEVLEAWQEWSVAGPYDLGSALLVVLPDAASGNIPTITISGAYWGQRSALENELNAMAAEAGTAPVTKEVAELSYGDVMRRVYGCGELTTRECHLVGQNPDAALPRNGVLRERTRIYDRPVTGSVLADALAFYDRERYAGQTRLLSFTATGGRANEASRTETAYWHRTAQFMTGFAAMTSSATPPADDEAAMVDWVDRGSRIIEPASTGEAYINFPDPRLSDWKRAYYGDNYARLLRVKTSYDPGNVFHHGQSVGS</sequence>
<dbReference type="InterPro" id="IPR016166">
    <property type="entry name" value="FAD-bd_PCMH"/>
</dbReference>
<keyword evidence="6" id="KW-0732">Signal</keyword>
<dbReference type="SUPFAM" id="SSF56176">
    <property type="entry name" value="FAD-binding/transporter-associated domain-like"/>
    <property type="match status" value="1"/>
</dbReference>
<evidence type="ECO:0000256" key="2">
    <source>
        <dbReference type="ARBA" id="ARBA00005466"/>
    </source>
</evidence>
<dbReference type="InterPro" id="IPR050416">
    <property type="entry name" value="FAD-linked_Oxidoreductase"/>
</dbReference>
<dbReference type="PROSITE" id="PS51318">
    <property type="entry name" value="TAT"/>
    <property type="match status" value="1"/>
</dbReference>
<dbReference type="Pfam" id="PF01565">
    <property type="entry name" value="FAD_binding_4"/>
    <property type="match status" value="1"/>
</dbReference>
<dbReference type="InterPro" id="IPR016169">
    <property type="entry name" value="FAD-bd_PCMH_sub2"/>
</dbReference>
<dbReference type="InterPro" id="IPR006093">
    <property type="entry name" value="Oxy_OxRdtase_FAD_BS"/>
</dbReference>